<dbReference type="GO" id="GO:0016298">
    <property type="term" value="F:lipase activity"/>
    <property type="evidence" value="ECO:0007669"/>
    <property type="project" value="InterPro"/>
</dbReference>
<dbReference type="OrthoDB" id="8183961at2759"/>
<evidence type="ECO:0000256" key="4">
    <source>
        <dbReference type="RuleBase" id="RU004262"/>
    </source>
</evidence>
<dbReference type="CDD" id="cd00707">
    <property type="entry name" value="Pancreat_lipase_like"/>
    <property type="match status" value="1"/>
</dbReference>
<dbReference type="FunFam" id="3.40.50.1820:FF:000076">
    <property type="entry name" value="phospholipase A1"/>
    <property type="match status" value="1"/>
</dbReference>
<accession>A0A6J2U820</accession>
<dbReference type="GO" id="GO:0017171">
    <property type="term" value="F:serine hydrolase activity"/>
    <property type="evidence" value="ECO:0007669"/>
    <property type="project" value="TreeGrafter"/>
</dbReference>
<sequence>MRAALFLFIAHAYCEYTDPAARSCFVLEGDCPNENITFWLYSKETGDSPVLLNPLDLNPSDFEPPRPIDILIHGYTGHRDAPPNAYVRPALLDHEDVYVISIDFGPLVQSPCYPQAVQNVPLVAKCLARLIDNLLDRGIAQSDQLHIIGFSVGAHVAGQAANYVKRKLQRITGLDPAKPLFSLAGDTQRLDPSDADFVDVIHTDALLLGMLRPLGHVDFYPNNGGFQPGCHQSYFFNASRCNHDRAPRYYAESIYSKMGFWGGECAVDAIEFDLDRCSGDSPQVLMGYHVLLNVRGSYYLRTGSKYPYALGKAPHVFNEYLEYLENPDDIFYSNLIY</sequence>
<dbReference type="PRINTS" id="PR00821">
    <property type="entry name" value="TAGLIPASE"/>
</dbReference>
<name>A0A6J2U820_DROLE</name>
<dbReference type="GeneID" id="115631156"/>
<evidence type="ECO:0000313" key="6">
    <source>
        <dbReference type="Proteomes" id="UP000504634"/>
    </source>
</evidence>
<evidence type="ECO:0000256" key="1">
    <source>
        <dbReference type="ARBA" id="ARBA00004613"/>
    </source>
</evidence>
<dbReference type="Proteomes" id="UP000504634">
    <property type="component" value="Unplaced"/>
</dbReference>
<feature type="domain" description="Lipase" evidence="5">
    <location>
        <begin position="31"/>
        <end position="308"/>
    </location>
</feature>
<dbReference type="Gene3D" id="3.40.50.1820">
    <property type="entry name" value="alpha/beta hydrolase"/>
    <property type="match status" value="1"/>
</dbReference>
<organism evidence="6 7">
    <name type="scientific">Drosophila lebanonensis</name>
    <name type="common">Fruit fly</name>
    <name type="synonym">Scaptodrosophila lebanonensis</name>
    <dbReference type="NCBI Taxonomy" id="7225"/>
    <lineage>
        <taxon>Eukaryota</taxon>
        <taxon>Metazoa</taxon>
        <taxon>Ecdysozoa</taxon>
        <taxon>Arthropoda</taxon>
        <taxon>Hexapoda</taxon>
        <taxon>Insecta</taxon>
        <taxon>Pterygota</taxon>
        <taxon>Neoptera</taxon>
        <taxon>Endopterygota</taxon>
        <taxon>Diptera</taxon>
        <taxon>Brachycera</taxon>
        <taxon>Muscomorpha</taxon>
        <taxon>Ephydroidea</taxon>
        <taxon>Drosophilidae</taxon>
        <taxon>Scaptodrosophila</taxon>
    </lineage>
</organism>
<evidence type="ECO:0000256" key="3">
    <source>
        <dbReference type="ARBA" id="ARBA00022525"/>
    </source>
</evidence>
<dbReference type="InterPro" id="IPR033906">
    <property type="entry name" value="Lipase_N"/>
</dbReference>
<reference evidence="7" key="1">
    <citation type="submission" date="2025-08" db="UniProtKB">
        <authorList>
            <consortium name="RefSeq"/>
        </authorList>
    </citation>
    <scope>IDENTIFICATION</scope>
    <source>
        <strain evidence="7">11010-0011.00</strain>
        <tissue evidence="7">Whole body</tissue>
    </source>
</reference>
<evidence type="ECO:0000259" key="5">
    <source>
        <dbReference type="Pfam" id="PF00151"/>
    </source>
</evidence>
<keyword evidence="6" id="KW-1185">Reference proteome</keyword>
<dbReference type="PANTHER" id="PTHR11610">
    <property type="entry name" value="LIPASE"/>
    <property type="match status" value="1"/>
</dbReference>
<dbReference type="SUPFAM" id="SSF53474">
    <property type="entry name" value="alpha/beta-Hydrolases"/>
    <property type="match status" value="1"/>
</dbReference>
<dbReference type="InterPro" id="IPR013818">
    <property type="entry name" value="Lipase"/>
</dbReference>
<comment type="subcellular location">
    <subcellularLocation>
        <location evidence="1">Secreted</location>
    </subcellularLocation>
</comment>
<gene>
    <name evidence="7" type="primary">LOC115631156</name>
</gene>
<keyword evidence="3" id="KW-0964">Secreted</keyword>
<dbReference type="PANTHER" id="PTHR11610:SF177">
    <property type="entry name" value="IP13478P-RELATED"/>
    <property type="match status" value="1"/>
</dbReference>
<dbReference type="GO" id="GO:0005615">
    <property type="term" value="C:extracellular space"/>
    <property type="evidence" value="ECO:0007669"/>
    <property type="project" value="TreeGrafter"/>
</dbReference>
<protein>
    <submittedName>
        <fullName evidence="7">Pancreatic triacylglycerol lipase-like</fullName>
    </submittedName>
</protein>
<dbReference type="InterPro" id="IPR000734">
    <property type="entry name" value="TAG_lipase"/>
</dbReference>
<dbReference type="GO" id="GO:0016042">
    <property type="term" value="P:lipid catabolic process"/>
    <property type="evidence" value="ECO:0007669"/>
    <property type="project" value="TreeGrafter"/>
</dbReference>
<proteinExistence type="inferred from homology"/>
<dbReference type="RefSeq" id="XP_030383693.1">
    <property type="nucleotide sequence ID" value="XM_030527833.1"/>
</dbReference>
<dbReference type="InterPro" id="IPR029058">
    <property type="entry name" value="AB_hydrolase_fold"/>
</dbReference>
<dbReference type="AlphaFoldDB" id="A0A6J2U820"/>
<evidence type="ECO:0000256" key="2">
    <source>
        <dbReference type="ARBA" id="ARBA00010701"/>
    </source>
</evidence>
<comment type="similarity">
    <text evidence="2 4">Belongs to the AB hydrolase superfamily. Lipase family.</text>
</comment>
<evidence type="ECO:0000313" key="7">
    <source>
        <dbReference type="RefSeq" id="XP_030383693.1"/>
    </source>
</evidence>
<dbReference type="Pfam" id="PF00151">
    <property type="entry name" value="Lipase"/>
    <property type="match status" value="1"/>
</dbReference>